<dbReference type="SUPFAM" id="SSF81653">
    <property type="entry name" value="Calcium ATPase, transduction domain A"/>
    <property type="match status" value="1"/>
</dbReference>
<dbReference type="PANTHER" id="PTHR43294:SF20">
    <property type="entry name" value="P-TYPE ATPASE"/>
    <property type="match status" value="1"/>
</dbReference>
<dbReference type="SMART" id="SM00062">
    <property type="entry name" value="PBPb"/>
    <property type="match status" value="1"/>
</dbReference>
<gene>
    <name evidence="14" type="ORF">CEQ51_07950</name>
</gene>
<dbReference type="InterPro" id="IPR001757">
    <property type="entry name" value="P_typ_ATPase"/>
</dbReference>
<dbReference type="InterPro" id="IPR001638">
    <property type="entry name" value="Solute-binding_3/MltF_N"/>
</dbReference>
<evidence type="ECO:0000256" key="4">
    <source>
        <dbReference type="ARBA" id="ARBA00022692"/>
    </source>
</evidence>
<feature type="transmembrane region" description="Helical" evidence="11">
    <location>
        <begin position="98"/>
        <end position="114"/>
    </location>
</feature>
<feature type="domain" description="Solute-binding protein family 3/N-terminal" evidence="12">
    <location>
        <begin position="136"/>
        <end position="347"/>
    </location>
</feature>
<dbReference type="GO" id="GO:0036376">
    <property type="term" value="P:sodium ion export across plasma membrane"/>
    <property type="evidence" value="ECO:0007669"/>
    <property type="project" value="TreeGrafter"/>
</dbReference>
<evidence type="ECO:0000256" key="7">
    <source>
        <dbReference type="ARBA" id="ARBA00022840"/>
    </source>
</evidence>
<dbReference type="NCBIfam" id="TIGR01494">
    <property type="entry name" value="ATPase_P-type"/>
    <property type="match status" value="1"/>
</dbReference>
<evidence type="ECO:0000256" key="10">
    <source>
        <dbReference type="ARBA" id="ARBA00023136"/>
    </source>
</evidence>
<evidence type="ECO:0008006" key="16">
    <source>
        <dbReference type="Google" id="ProtNLM"/>
    </source>
</evidence>
<dbReference type="GO" id="GO:0030007">
    <property type="term" value="P:intracellular potassium ion homeostasis"/>
    <property type="evidence" value="ECO:0007669"/>
    <property type="project" value="TreeGrafter"/>
</dbReference>
<dbReference type="Gene3D" id="3.40.190.10">
    <property type="entry name" value="Periplasmic binding protein-like II"/>
    <property type="match status" value="1"/>
</dbReference>
<dbReference type="SMART" id="SM00831">
    <property type="entry name" value="Cation_ATPase_N"/>
    <property type="match status" value="1"/>
</dbReference>
<comment type="subcellular location">
    <subcellularLocation>
        <location evidence="1">Cell membrane</location>
        <topology evidence="1">Multi-pass membrane protein</topology>
    </subcellularLocation>
</comment>
<dbReference type="FunFam" id="2.70.150.10:FF:000016">
    <property type="entry name" value="Calcium-transporting P-type ATPase putative"/>
    <property type="match status" value="1"/>
</dbReference>
<dbReference type="InterPro" id="IPR004014">
    <property type="entry name" value="ATPase_P-typ_cation-transptr_N"/>
</dbReference>
<dbReference type="KEGG" id="pthv:CE140_08110"/>
<evidence type="ECO:0000259" key="13">
    <source>
        <dbReference type="SMART" id="SM00831"/>
    </source>
</evidence>
<sequence>MNRPIETPAQQQLIATDVEAWHALSAEQVLEQLDVNEQAGLDVAQVQARLARSGFNRLPESSRRPAWRRFLLQFHNILIYVLLGSAVITAILQHLWDTAVILAVVVVNAVIGYIQEGKAEKAMDAIREMLVPRAMVIRSGERLGIAGDELVPGDIVLLEAGDKVPADLRLLHANRLQVQEAILTGESAPVEKHTEPVRPQAPLGDRACMAFSGTLVTCGQATGVVVATATSAEIGRISNLLADVESLTTPLNMNVISAKDIGESYQMLESGRAIAFMQDDALLAGEMAKAKNPEDWVVTGTPQSNEIYGCTMRRGDPALKKIVDDSIKSLFVSGEINAIYDKWFNQPIPPRDLNLKFPMSTELKTIIAHPNDQPAPERNFP</sequence>
<evidence type="ECO:0000256" key="6">
    <source>
        <dbReference type="ARBA" id="ARBA00022741"/>
    </source>
</evidence>
<protein>
    <recommendedName>
        <fullName evidence="16">Carbonate dehydratase</fullName>
    </recommendedName>
</protein>
<evidence type="ECO:0000313" key="14">
    <source>
        <dbReference type="EMBL" id="AXA60003.1"/>
    </source>
</evidence>
<dbReference type="GO" id="GO:1902600">
    <property type="term" value="P:proton transmembrane transport"/>
    <property type="evidence" value="ECO:0007669"/>
    <property type="project" value="TreeGrafter"/>
</dbReference>
<evidence type="ECO:0000256" key="1">
    <source>
        <dbReference type="ARBA" id="ARBA00004651"/>
    </source>
</evidence>
<dbReference type="EMBL" id="CP022202">
    <property type="protein sequence ID" value="AXA60003.1"/>
    <property type="molecule type" value="Genomic_DNA"/>
</dbReference>
<feature type="domain" description="Cation-transporting P-type ATPase N-terminal" evidence="13">
    <location>
        <begin position="20"/>
        <end position="94"/>
    </location>
</feature>
<evidence type="ECO:0000259" key="12">
    <source>
        <dbReference type="SMART" id="SM00062"/>
    </source>
</evidence>
<evidence type="ECO:0000313" key="15">
    <source>
        <dbReference type="Proteomes" id="UP000251666"/>
    </source>
</evidence>
<dbReference type="InterPro" id="IPR059000">
    <property type="entry name" value="ATPase_P-type_domA"/>
</dbReference>
<dbReference type="Gene3D" id="2.70.150.10">
    <property type="entry name" value="Calcium-transporting ATPase, cytoplasmic transduction domain A"/>
    <property type="match status" value="1"/>
</dbReference>
<keyword evidence="5" id="KW-0479">Metal-binding</keyword>
<dbReference type="AlphaFoldDB" id="A0A2Z4Z8R2"/>
<keyword evidence="7" id="KW-0067">ATP-binding</keyword>
<feature type="transmembrane region" description="Helical" evidence="11">
    <location>
        <begin position="70"/>
        <end position="92"/>
    </location>
</feature>
<evidence type="ECO:0000256" key="8">
    <source>
        <dbReference type="ARBA" id="ARBA00022967"/>
    </source>
</evidence>
<dbReference type="GO" id="GO:0016887">
    <property type="term" value="F:ATP hydrolysis activity"/>
    <property type="evidence" value="ECO:0007669"/>
    <property type="project" value="InterPro"/>
</dbReference>
<keyword evidence="15" id="KW-1185">Reference proteome</keyword>
<name>A0A2Z4Z8R2_9PSED</name>
<dbReference type="InterPro" id="IPR008250">
    <property type="entry name" value="ATPase_P-typ_transduc_dom_A_sf"/>
</dbReference>
<dbReference type="GO" id="GO:0046872">
    <property type="term" value="F:metal ion binding"/>
    <property type="evidence" value="ECO:0007669"/>
    <property type="project" value="UniProtKB-KW"/>
</dbReference>
<dbReference type="Gene3D" id="1.20.1110.10">
    <property type="entry name" value="Calcium-transporting ATPase, transmembrane domain"/>
    <property type="match status" value="1"/>
</dbReference>
<dbReference type="Pfam" id="PF00690">
    <property type="entry name" value="Cation_ATPase_N"/>
    <property type="match status" value="1"/>
</dbReference>
<reference evidence="15" key="1">
    <citation type="journal article" date="2021" name="Front. Microbiol.">
        <title>Genomic Analysis of the 1-Aminocyclopropane-1-Carboxylate Deaminase-Producing Pseudomonas thivervalensis SC5 Reveals Its Multifaceted Roles in Soil and in Beneficial Interactions With Plants.</title>
        <authorList>
            <person name="Nascimento F.X."/>
            <person name="Uron P."/>
            <person name="Glick B.R."/>
            <person name="Giachini A."/>
            <person name="Rossi M.J."/>
        </authorList>
    </citation>
    <scope>NUCLEOTIDE SEQUENCE [LARGE SCALE GENOMIC DNA]</scope>
    <source>
        <strain evidence="15">PLM3</strain>
    </source>
</reference>
<evidence type="ECO:0000256" key="5">
    <source>
        <dbReference type="ARBA" id="ARBA00022723"/>
    </source>
</evidence>
<keyword evidence="8" id="KW-1278">Translocase</keyword>
<dbReference type="PANTHER" id="PTHR43294">
    <property type="entry name" value="SODIUM/POTASSIUM-TRANSPORTING ATPASE SUBUNIT ALPHA"/>
    <property type="match status" value="1"/>
</dbReference>
<keyword evidence="6" id="KW-0547">Nucleotide-binding</keyword>
<dbReference type="GO" id="GO:0005886">
    <property type="term" value="C:plasma membrane"/>
    <property type="evidence" value="ECO:0007669"/>
    <property type="project" value="UniProtKB-SubCell"/>
</dbReference>
<evidence type="ECO:0000256" key="3">
    <source>
        <dbReference type="ARBA" id="ARBA00022475"/>
    </source>
</evidence>
<dbReference type="RefSeq" id="WP_208666815.1">
    <property type="nucleotide sequence ID" value="NZ_CP022201.1"/>
</dbReference>
<accession>A0A2Z4Z8R2</accession>
<evidence type="ECO:0000256" key="11">
    <source>
        <dbReference type="SAM" id="Phobius"/>
    </source>
</evidence>
<keyword evidence="4 11" id="KW-0812">Transmembrane</keyword>
<comment type="similarity">
    <text evidence="2">Belongs to the cation transport ATPase (P-type) (TC 3.A.3) family. Type IIA subfamily.</text>
</comment>
<dbReference type="Pfam" id="PF00122">
    <property type="entry name" value="E1-E2_ATPase"/>
    <property type="match status" value="1"/>
</dbReference>
<dbReference type="SUPFAM" id="SSF81665">
    <property type="entry name" value="Calcium ATPase, transmembrane domain M"/>
    <property type="match status" value="1"/>
</dbReference>
<evidence type="ECO:0000256" key="9">
    <source>
        <dbReference type="ARBA" id="ARBA00022989"/>
    </source>
</evidence>
<dbReference type="InterPro" id="IPR023298">
    <property type="entry name" value="ATPase_P-typ_TM_dom_sf"/>
</dbReference>
<keyword evidence="3" id="KW-1003">Cell membrane</keyword>
<proteinExistence type="inferred from homology"/>
<dbReference type="SUPFAM" id="SSF53850">
    <property type="entry name" value="Periplasmic binding protein-like II"/>
    <property type="match status" value="1"/>
</dbReference>
<organism evidence="14 15">
    <name type="scientific">Pseudomonas thivervalensis</name>
    <dbReference type="NCBI Taxonomy" id="86265"/>
    <lineage>
        <taxon>Bacteria</taxon>
        <taxon>Pseudomonadati</taxon>
        <taxon>Pseudomonadota</taxon>
        <taxon>Gammaproteobacteria</taxon>
        <taxon>Pseudomonadales</taxon>
        <taxon>Pseudomonadaceae</taxon>
        <taxon>Pseudomonas</taxon>
    </lineage>
</organism>
<keyword evidence="10 11" id="KW-0472">Membrane</keyword>
<dbReference type="InterPro" id="IPR050510">
    <property type="entry name" value="Cation_transp_ATPase_P-type"/>
</dbReference>
<dbReference type="GO" id="GO:0005524">
    <property type="term" value="F:ATP binding"/>
    <property type="evidence" value="ECO:0007669"/>
    <property type="project" value="UniProtKB-KW"/>
</dbReference>
<dbReference type="Proteomes" id="UP000251666">
    <property type="component" value="Chromosome"/>
</dbReference>
<dbReference type="GO" id="GO:0005391">
    <property type="term" value="F:P-type sodium:potassium-exchanging transporter activity"/>
    <property type="evidence" value="ECO:0007669"/>
    <property type="project" value="TreeGrafter"/>
</dbReference>
<dbReference type="GO" id="GO:0006883">
    <property type="term" value="P:intracellular sodium ion homeostasis"/>
    <property type="evidence" value="ECO:0007669"/>
    <property type="project" value="TreeGrafter"/>
</dbReference>
<evidence type="ECO:0000256" key="2">
    <source>
        <dbReference type="ARBA" id="ARBA00005675"/>
    </source>
</evidence>
<dbReference type="GO" id="GO:1990573">
    <property type="term" value="P:potassium ion import across plasma membrane"/>
    <property type="evidence" value="ECO:0007669"/>
    <property type="project" value="TreeGrafter"/>
</dbReference>
<keyword evidence="9 11" id="KW-1133">Transmembrane helix</keyword>